<dbReference type="RefSeq" id="WP_192011998.1">
    <property type="nucleotide sequence ID" value="NZ_JACYTQ010000010.1"/>
</dbReference>
<dbReference type="Proteomes" id="UP000647133">
    <property type="component" value="Unassembled WGS sequence"/>
</dbReference>
<gene>
    <name evidence="1" type="ORF">IFO69_20385</name>
</gene>
<dbReference type="EMBL" id="JACYTQ010000010">
    <property type="protein sequence ID" value="MBD8491124.1"/>
    <property type="molecule type" value="Genomic_DNA"/>
</dbReference>
<organism evidence="1 2">
    <name type="scientific">Echinicola arenosa</name>
    <dbReference type="NCBI Taxonomy" id="2774144"/>
    <lineage>
        <taxon>Bacteria</taxon>
        <taxon>Pseudomonadati</taxon>
        <taxon>Bacteroidota</taxon>
        <taxon>Cytophagia</taxon>
        <taxon>Cytophagales</taxon>
        <taxon>Cyclobacteriaceae</taxon>
        <taxon>Echinicola</taxon>
    </lineage>
</organism>
<proteinExistence type="predicted"/>
<evidence type="ECO:0000313" key="2">
    <source>
        <dbReference type="Proteomes" id="UP000647133"/>
    </source>
</evidence>
<protein>
    <submittedName>
        <fullName evidence="1">Outer membrane insertion C- signal</fullName>
    </submittedName>
</protein>
<accession>A0ABR9ARF8</accession>
<keyword evidence="2" id="KW-1185">Reference proteome</keyword>
<reference evidence="1 2" key="1">
    <citation type="submission" date="2020-09" db="EMBL/GenBank/DDBJ databases">
        <title>Echinicola sp. CAU 1574 isolated from sand of Sido Beach.</title>
        <authorList>
            <person name="Kim W."/>
        </authorList>
    </citation>
    <scope>NUCLEOTIDE SEQUENCE [LARGE SCALE GENOMIC DNA]</scope>
    <source>
        <strain evidence="1 2">CAU 1574</strain>
    </source>
</reference>
<sequence length="142" mass="15534">MKKFLILSLTAFLILQHKSVAQISAGVYQLSSGTFAAIGSNPDNKMFGEARIGAGGNVDIEGTFGYNFVQRDEVNFYSGFHLGVDDQGNDNDLYLGIPLGVFVKPFPSTRNFGFLLEASPIFPTGESNNYFRAGIGLKYTFR</sequence>
<evidence type="ECO:0000313" key="1">
    <source>
        <dbReference type="EMBL" id="MBD8491124.1"/>
    </source>
</evidence>
<name>A0ABR9ARF8_9BACT</name>
<comment type="caution">
    <text evidence="1">The sequence shown here is derived from an EMBL/GenBank/DDBJ whole genome shotgun (WGS) entry which is preliminary data.</text>
</comment>